<dbReference type="GO" id="GO:0043565">
    <property type="term" value="F:sequence-specific DNA binding"/>
    <property type="evidence" value="ECO:0007669"/>
    <property type="project" value="InterPro"/>
</dbReference>
<evidence type="ECO:0000313" key="6">
    <source>
        <dbReference type="Proteomes" id="UP000028492"/>
    </source>
</evidence>
<keyword evidence="6" id="KW-1185">Reference proteome</keyword>
<name>A0A075UWC5_9PSEU</name>
<dbReference type="RefSeq" id="WP_038514863.1">
    <property type="nucleotide sequence ID" value="NZ_CP008953.1"/>
</dbReference>
<feature type="domain" description="HTH araC/xylS-type" evidence="4">
    <location>
        <begin position="198"/>
        <end position="296"/>
    </location>
</feature>
<dbReference type="STRING" id="208439.AJAP_22335"/>
<dbReference type="Proteomes" id="UP000028492">
    <property type="component" value="Chromosome"/>
</dbReference>
<dbReference type="GO" id="GO:0003700">
    <property type="term" value="F:DNA-binding transcription factor activity"/>
    <property type="evidence" value="ECO:0007669"/>
    <property type="project" value="InterPro"/>
</dbReference>
<dbReference type="AlphaFoldDB" id="A0A075UWC5"/>
<sequence>MVFDSARFDLQPYLGFDMARYVRRTYCSWEDSGWESLLVQRFEHVPVAEDMRLPAVADLHLVLPLSGRAVMETRGEGRWNRHEWGPGRLELAVPGKPLRRRYRGDEAMRSLQVHIPGTTVESVAARLGGRAVDHEAMAASVAEGDPLLDELVRAVGNASEDDDLYAESAAAFLTVHLLTRHARKPGPPSAGREDDRVRAAVAMMRDRLADPLSVAEIAGEVHLSVYHFIRVFKEKTGETPHRFLGGLRIEEARRLLRGTDLPIAAIAGRCGFATPGALSAAFLKHTGSRPSEYRNS</sequence>
<proteinExistence type="predicted"/>
<dbReference type="Gene3D" id="1.10.10.60">
    <property type="entry name" value="Homeodomain-like"/>
    <property type="match status" value="2"/>
</dbReference>
<evidence type="ECO:0000259" key="4">
    <source>
        <dbReference type="PROSITE" id="PS01124"/>
    </source>
</evidence>
<keyword evidence="1" id="KW-0805">Transcription regulation</keyword>
<keyword evidence="2" id="KW-0238">DNA-binding</keyword>
<accession>A0A075UWC5</accession>
<evidence type="ECO:0000256" key="2">
    <source>
        <dbReference type="ARBA" id="ARBA00023125"/>
    </source>
</evidence>
<organism evidence="5 6">
    <name type="scientific">Amycolatopsis japonica</name>
    <dbReference type="NCBI Taxonomy" id="208439"/>
    <lineage>
        <taxon>Bacteria</taxon>
        <taxon>Bacillati</taxon>
        <taxon>Actinomycetota</taxon>
        <taxon>Actinomycetes</taxon>
        <taxon>Pseudonocardiales</taxon>
        <taxon>Pseudonocardiaceae</taxon>
        <taxon>Amycolatopsis</taxon>
        <taxon>Amycolatopsis japonica group</taxon>
    </lineage>
</organism>
<dbReference type="EMBL" id="CP008953">
    <property type="protein sequence ID" value="AIG77323.1"/>
    <property type="molecule type" value="Genomic_DNA"/>
</dbReference>
<keyword evidence="3" id="KW-0804">Transcription</keyword>
<gene>
    <name evidence="5" type="ORF">AJAP_22335</name>
</gene>
<dbReference type="InterPro" id="IPR050204">
    <property type="entry name" value="AraC_XylS_family_regulators"/>
</dbReference>
<reference evidence="5 6" key="1">
    <citation type="journal article" date="2014" name="J. Biotechnol.">
        <title>Complete genome sequence of the actinobacterium Amycolatopsis japonica MG417-CF17(T) (=DSM 44213T) producing (S,S)-N,N'-ethylenediaminedisuccinic acid.</title>
        <authorList>
            <person name="Stegmann E."/>
            <person name="Albersmeier A."/>
            <person name="Spohn M."/>
            <person name="Gert H."/>
            <person name="Weber T."/>
            <person name="Wohlleben W."/>
            <person name="Kalinowski J."/>
            <person name="Ruckert C."/>
        </authorList>
    </citation>
    <scope>NUCLEOTIDE SEQUENCE [LARGE SCALE GENOMIC DNA]</scope>
    <source>
        <strain evidence="6">MG417-CF17 (DSM 44213)</strain>
    </source>
</reference>
<evidence type="ECO:0000256" key="1">
    <source>
        <dbReference type="ARBA" id="ARBA00023015"/>
    </source>
</evidence>
<dbReference type="SMART" id="SM00342">
    <property type="entry name" value="HTH_ARAC"/>
    <property type="match status" value="1"/>
</dbReference>
<dbReference type="HOGENOM" id="CLU_000445_88_4_11"/>
<dbReference type="PANTHER" id="PTHR46796">
    <property type="entry name" value="HTH-TYPE TRANSCRIPTIONAL ACTIVATOR RHAS-RELATED"/>
    <property type="match status" value="1"/>
</dbReference>
<protein>
    <submittedName>
        <fullName evidence="5">AraC family transcriptional regulator</fullName>
    </submittedName>
</protein>
<dbReference type="PANTHER" id="PTHR46796:SF6">
    <property type="entry name" value="ARAC SUBFAMILY"/>
    <property type="match status" value="1"/>
</dbReference>
<dbReference type="Pfam" id="PF12833">
    <property type="entry name" value="HTH_18"/>
    <property type="match status" value="1"/>
</dbReference>
<evidence type="ECO:0000313" key="5">
    <source>
        <dbReference type="EMBL" id="AIG77323.1"/>
    </source>
</evidence>
<evidence type="ECO:0000256" key="3">
    <source>
        <dbReference type="ARBA" id="ARBA00023163"/>
    </source>
</evidence>
<dbReference type="eggNOG" id="COG4977">
    <property type="taxonomic scope" value="Bacteria"/>
</dbReference>
<dbReference type="SUPFAM" id="SSF46689">
    <property type="entry name" value="Homeodomain-like"/>
    <property type="match status" value="2"/>
</dbReference>
<dbReference type="InterPro" id="IPR009057">
    <property type="entry name" value="Homeodomain-like_sf"/>
</dbReference>
<dbReference type="InterPro" id="IPR018060">
    <property type="entry name" value="HTH_AraC"/>
</dbReference>
<dbReference type="PROSITE" id="PS01124">
    <property type="entry name" value="HTH_ARAC_FAMILY_2"/>
    <property type="match status" value="1"/>
</dbReference>
<dbReference type="KEGG" id="aja:AJAP_22335"/>